<protein>
    <submittedName>
        <fullName evidence="2">Uncharacterized protein</fullName>
    </submittedName>
</protein>
<comment type="caution">
    <text evidence="2">The sequence shown here is derived from an EMBL/GenBank/DDBJ whole genome shotgun (WGS) entry which is preliminary data.</text>
</comment>
<dbReference type="EMBL" id="LDPZ01000031">
    <property type="protein sequence ID" value="KTQ92668.1"/>
    <property type="molecule type" value="Genomic_DNA"/>
</dbReference>
<keyword evidence="1" id="KW-0472">Membrane</keyword>
<feature type="transmembrane region" description="Helical" evidence="1">
    <location>
        <begin position="130"/>
        <end position="148"/>
    </location>
</feature>
<dbReference type="AlphaFoldDB" id="A0A175R5R7"/>
<proteinExistence type="predicted"/>
<keyword evidence="1" id="KW-0812">Transmembrane</keyword>
<evidence type="ECO:0000313" key="2">
    <source>
        <dbReference type="EMBL" id="KTQ92668.1"/>
    </source>
</evidence>
<feature type="transmembrane region" description="Helical" evidence="1">
    <location>
        <begin position="168"/>
        <end position="195"/>
    </location>
</feature>
<evidence type="ECO:0000313" key="3">
    <source>
        <dbReference type="Proteomes" id="UP000078272"/>
    </source>
</evidence>
<reference evidence="2 3" key="1">
    <citation type="journal article" date="2016" name="Front. Microbiol.">
        <title>Genomic Resource of Rice Seed Associated Bacteria.</title>
        <authorList>
            <person name="Midha S."/>
            <person name="Bansal K."/>
            <person name="Sharma S."/>
            <person name="Kumar N."/>
            <person name="Patil P.P."/>
            <person name="Chaudhry V."/>
            <person name="Patil P.B."/>
        </authorList>
    </citation>
    <scope>NUCLEOTIDE SEQUENCE [LARGE SCALE GENOMIC DNA]</scope>
    <source>
        <strain evidence="2 3">NS226</strain>
    </source>
</reference>
<sequence>MVFSFIVHGIISYTKQVTYNDDLSERVISSRIEQSERRIQSEVQRTIDRQIADIISGDIGETNQVIAKLLAERLDSGVVAAVQDAVGRQLDLAAREARRWQHIENTFDRIRTKLDGPASRAEVAANRFRNAAMLICFFGLGLACLRLWGEGDFVDRILPLATAENSSAVWMVVFAKAAPWVGVILLAEFTALLFFRAYQRAIELQRYFTRELAILEARFAGLRVILDLGTPDQQYDVVKALMAAEANILSPDAGTPDPATVSSILSAIGAAVKDFKPSAAPPGAGKD</sequence>
<organism evidence="2 3">
    <name type="scientific">Aureimonas ureilytica</name>
    <dbReference type="NCBI Taxonomy" id="401562"/>
    <lineage>
        <taxon>Bacteria</taxon>
        <taxon>Pseudomonadati</taxon>
        <taxon>Pseudomonadota</taxon>
        <taxon>Alphaproteobacteria</taxon>
        <taxon>Hyphomicrobiales</taxon>
        <taxon>Aurantimonadaceae</taxon>
        <taxon>Aureimonas</taxon>
    </lineage>
</organism>
<name>A0A175R5R7_9HYPH</name>
<gene>
    <name evidence="2" type="ORF">NS226_15370</name>
</gene>
<dbReference type="PATRIC" id="fig|401562.3.peg.2780"/>
<accession>A0A175R5R7</accession>
<keyword evidence="1" id="KW-1133">Transmembrane helix</keyword>
<evidence type="ECO:0000256" key="1">
    <source>
        <dbReference type="SAM" id="Phobius"/>
    </source>
</evidence>
<dbReference type="Proteomes" id="UP000078272">
    <property type="component" value="Unassembled WGS sequence"/>
</dbReference>